<dbReference type="OrthoDB" id="928069at2"/>
<name>A0A6N6M5A1_9FLAO</name>
<evidence type="ECO:0008006" key="3">
    <source>
        <dbReference type="Google" id="ProtNLM"/>
    </source>
</evidence>
<evidence type="ECO:0000313" key="2">
    <source>
        <dbReference type="Proteomes" id="UP000435357"/>
    </source>
</evidence>
<dbReference type="EMBL" id="WACR01000008">
    <property type="protein sequence ID" value="KAB1063353.1"/>
    <property type="molecule type" value="Genomic_DNA"/>
</dbReference>
<sequence length="371" mass="43047">MQKALFEKGSFQLKLSTEEVPTDLQRLIDSTVLGTKGLIYRHGRVGDRLKFMHHPYHLSLYRGEKMLGNLSLAHYDTKMSFGMANAYYIRYFAFDKIFKTSSQEKKKRSSDNVFRRIIANIMTRHPSEHGINYNETTEAPAYHYAYIEPDNMRSLHHAMGFDFETSRKFETIPFSRIKPKKTVDFEEVLDKKSRSEVKELLSEFYSGHNGVHFEYLFHHDNYFVVRDNDGKIIAGCQVNDCMFHVENVGSPMFQAITRGLKITGLDKAVLDIENLRFLSFDHVYTTPGNEKVLIKLMESLLAIFKLKFSLLWFDSEDPTLKMLVNSGKLGWVSKVYKASPNNIVTHSITLDEKQKEALSERPWFIATFDMT</sequence>
<reference evidence="1 2" key="1">
    <citation type="submission" date="2019-09" db="EMBL/GenBank/DDBJ databases">
        <title>Genomes of Cryomorphaceae.</title>
        <authorList>
            <person name="Bowman J.P."/>
        </authorList>
    </citation>
    <scope>NUCLEOTIDE SEQUENCE [LARGE SCALE GENOMIC DNA]</scope>
    <source>
        <strain evidence="1 2">KCTC 52047</strain>
    </source>
</reference>
<dbReference type="RefSeq" id="WP_151168720.1">
    <property type="nucleotide sequence ID" value="NZ_WACR01000008.1"/>
</dbReference>
<evidence type="ECO:0000313" key="1">
    <source>
        <dbReference type="EMBL" id="KAB1063353.1"/>
    </source>
</evidence>
<dbReference type="AlphaFoldDB" id="A0A6N6M5A1"/>
<comment type="caution">
    <text evidence="1">The sequence shown here is derived from an EMBL/GenBank/DDBJ whole genome shotgun (WGS) entry which is preliminary data.</text>
</comment>
<dbReference type="Proteomes" id="UP000435357">
    <property type="component" value="Unassembled WGS sequence"/>
</dbReference>
<accession>A0A6N6M5A1</accession>
<proteinExistence type="predicted"/>
<organism evidence="1 2">
    <name type="scientific">Salibacter halophilus</name>
    <dbReference type="NCBI Taxonomy" id="1803916"/>
    <lineage>
        <taxon>Bacteria</taxon>
        <taxon>Pseudomonadati</taxon>
        <taxon>Bacteroidota</taxon>
        <taxon>Flavobacteriia</taxon>
        <taxon>Flavobacteriales</taxon>
        <taxon>Salibacteraceae</taxon>
        <taxon>Salibacter</taxon>
    </lineage>
</organism>
<protein>
    <recommendedName>
        <fullName evidence="3">GNAT family N-acetyltransferase</fullName>
    </recommendedName>
</protein>
<keyword evidence="2" id="KW-1185">Reference proteome</keyword>
<gene>
    <name evidence="1" type="ORF">F3059_09795</name>
</gene>